<sequence length="77" mass="7649">MSLITISDLTTSESFISEISEIETSALLGGKAKTKNTFNFNGGSNILGGGAIDGGSGSGTVVAIGQLNLTLSTPLTA</sequence>
<evidence type="ECO:0000313" key="2">
    <source>
        <dbReference type="Proteomes" id="UP000667802"/>
    </source>
</evidence>
<proteinExistence type="predicted"/>
<name>A0AAP5I1L1_9CYAN</name>
<dbReference type="EMBL" id="JAALHA020000001">
    <property type="protein sequence ID" value="MDR9893453.1"/>
    <property type="molecule type" value="Genomic_DNA"/>
</dbReference>
<protein>
    <submittedName>
        <fullName evidence="1">Uncharacterized protein</fullName>
    </submittedName>
</protein>
<evidence type="ECO:0000313" key="1">
    <source>
        <dbReference type="EMBL" id="MDR9893453.1"/>
    </source>
</evidence>
<dbReference type="AlphaFoldDB" id="A0AAP5I1L1"/>
<dbReference type="Proteomes" id="UP000667802">
    <property type="component" value="Unassembled WGS sequence"/>
</dbReference>
<accession>A0AAP5I1L1</accession>
<dbReference type="RefSeq" id="WP_208353290.1">
    <property type="nucleotide sequence ID" value="NZ_JAALHA020000001.1"/>
</dbReference>
<organism evidence="1 2">
    <name type="scientific">Aetokthonos hydrillicola Thurmond2011</name>
    <dbReference type="NCBI Taxonomy" id="2712845"/>
    <lineage>
        <taxon>Bacteria</taxon>
        <taxon>Bacillati</taxon>
        <taxon>Cyanobacteriota</taxon>
        <taxon>Cyanophyceae</taxon>
        <taxon>Nostocales</taxon>
        <taxon>Hapalosiphonaceae</taxon>
        <taxon>Aetokthonos</taxon>
    </lineage>
</organism>
<keyword evidence="2" id="KW-1185">Reference proteome</keyword>
<reference evidence="2" key="1">
    <citation type="journal article" date="2021" name="Science">
        <title>Hunting the eagle killer: A cyanobacterial neurotoxin causes vacuolar myelinopathy.</title>
        <authorList>
            <person name="Breinlinger S."/>
            <person name="Phillips T.J."/>
            <person name="Haram B.N."/>
            <person name="Mares J."/>
            <person name="Martinez Yerena J.A."/>
            <person name="Hrouzek P."/>
            <person name="Sobotka R."/>
            <person name="Henderson W.M."/>
            <person name="Schmieder P."/>
            <person name="Williams S.M."/>
            <person name="Lauderdale J.D."/>
            <person name="Wilde H.D."/>
            <person name="Gerrin W."/>
            <person name="Kust A."/>
            <person name="Washington J.W."/>
            <person name="Wagner C."/>
            <person name="Geier B."/>
            <person name="Liebeke M."/>
            <person name="Enke H."/>
            <person name="Niedermeyer T.H.J."/>
            <person name="Wilde S.B."/>
        </authorList>
    </citation>
    <scope>NUCLEOTIDE SEQUENCE [LARGE SCALE GENOMIC DNA]</scope>
    <source>
        <strain evidence="2">Thurmond2011</strain>
    </source>
</reference>
<gene>
    <name evidence="1" type="ORF">G7B40_002470</name>
</gene>
<comment type="caution">
    <text evidence="1">The sequence shown here is derived from an EMBL/GenBank/DDBJ whole genome shotgun (WGS) entry which is preliminary data.</text>
</comment>